<reference evidence="2" key="1">
    <citation type="submission" date="2016-10" db="EMBL/GenBank/DDBJ databases">
        <authorList>
            <person name="Varghese N."/>
            <person name="Submissions S."/>
        </authorList>
    </citation>
    <scope>NUCLEOTIDE SEQUENCE [LARGE SCALE GENOMIC DNA]</scope>
    <source>
        <strain evidence="2">CBMB127</strain>
    </source>
</reference>
<keyword evidence="2" id="KW-1185">Reference proteome</keyword>
<dbReference type="AlphaFoldDB" id="A0A1G9CPC5"/>
<organism evidence="1 2">
    <name type="scientific">Methylophilus rhizosphaerae</name>
    <dbReference type="NCBI Taxonomy" id="492660"/>
    <lineage>
        <taxon>Bacteria</taxon>
        <taxon>Pseudomonadati</taxon>
        <taxon>Pseudomonadota</taxon>
        <taxon>Betaproteobacteria</taxon>
        <taxon>Nitrosomonadales</taxon>
        <taxon>Methylophilaceae</taxon>
        <taxon>Methylophilus</taxon>
    </lineage>
</organism>
<evidence type="ECO:0008006" key="3">
    <source>
        <dbReference type="Google" id="ProtNLM"/>
    </source>
</evidence>
<accession>A0A1G9CPC5</accession>
<dbReference type="Proteomes" id="UP000198629">
    <property type="component" value="Unassembled WGS sequence"/>
</dbReference>
<dbReference type="RefSeq" id="WP_091471589.1">
    <property type="nucleotide sequence ID" value="NZ_FNFX01000003.1"/>
</dbReference>
<proteinExistence type="predicted"/>
<protein>
    <recommendedName>
        <fullName evidence="3">ATP-binding protein</fullName>
    </recommendedName>
</protein>
<dbReference type="EMBL" id="FNFX01000003">
    <property type="protein sequence ID" value="SDK53541.1"/>
    <property type="molecule type" value="Genomic_DNA"/>
</dbReference>
<evidence type="ECO:0000313" key="1">
    <source>
        <dbReference type="EMBL" id="SDK53541.1"/>
    </source>
</evidence>
<gene>
    <name evidence="1" type="ORF">SAMN05192566_1562</name>
</gene>
<dbReference type="OrthoDB" id="110640at2"/>
<dbReference type="STRING" id="492660.SAMN05192566_1562"/>
<name>A0A1G9CPC5_9PROT</name>
<evidence type="ECO:0000313" key="2">
    <source>
        <dbReference type="Proteomes" id="UP000198629"/>
    </source>
</evidence>
<sequence>MQNPISNISSPASQGLLNTILKANVNIQVFMDQHRNECALMLDMPNAYSEKIGSKYLNGHIRQKYAAVGQVLKAKDLEDINERLKGAAQISGLQANTFYRVAKTEAGIEIDLGDEYQRRISVQPNQVAFIDADSKSMFTRNQHMGAISLPQEVTAGDVSKLDQYLNMSPEAKVLALAWLTFSIAQPKVDSSKFPILVLSGSQGTGKTVMSKLLLQFADPSSIGVRTFPSTRKELAIASQSSHVLAYDNLRFLSHKMADALCIAATGGAITTRQLYTDADVMVISLHGAVILNGLHPFISQSDLAQRCVTIELLPISKANRKADADFQQQLKADFVDIYFGLLDLISKVFAVLPNVKLKEAERMAEFSKWLAAMEVVQGAPEGTYQKYYSDQVVEGQLDALQDSVFTSELLNFAKAQVGDWIGTPTQLYRALSDGVVCDGNRYRDWPDNPIAMSKRLVSLMASLEAQGIRLQMKRGKERQIIIKNLDVENELY</sequence>